<proteinExistence type="predicted"/>
<protein>
    <submittedName>
        <fullName evidence="1">Type 1 fimbrial protein</fullName>
    </submittedName>
</protein>
<dbReference type="Proteomes" id="UP000281904">
    <property type="component" value="Chromosome"/>
</dbReference>
<evidence type="ECO:0000313" key="2">
    <source>
        <dbReference type="EMBL" id="VEI67954.1"/>
    </source>
</evidence>
<dbReference type="EMBL" id="LR134493">
    <property type="protein sequence ID" value="VEI67954.1"/>
    <property type="molecule type" value="Genomic_DNA"/>
</dbReference>
<reference evidence="2 3" key="1">
    <citation type="submission" date="2018-12" db="EMBL/GenBank/DDBJ databases">
        <authorList>
            <consortium name="Pathogen Informatics"/>
        </authorList>
    </citation>
    <scope>NUCLEOTIDE SEQUENCE [LARGE SCALE GENOMIC DNA]</scope>
    <source>
        <strain evidence="2 3">NCTC10036</strain>
    </source>
</reference>
<evidence type="ECO:0000313" key="3">
    <source>
        <dbReference type="Proteomes" id="UP000281904"/>
    </source>
</evidence>
<dbReference type="RefSeq" id="WP_126531892.1">
    <property type="nucleotide sequence ID" value="NZ_JADULK010000003.1"/>
</dbReference>
<dbReference type="Proteomes" id="UP000624159">
    <property type="component" value="Unassembled WGS sequence"/>
</dbReference>
<reference evidence="1 4" key="2">
    <citation type="submission" date="2020-11" db="EMBL/GenBank/DDBJ databases">
        <title>Enhanced detection system for hospital associated transmission using whole genome sequencing surveillance.</title>
        <authorList>
            <person name="Harrison L.H."/>
            <person name="Van Tyne D."/>
            <person name="Marsh J.W."/>
            <person name="Griffith M.P."/>
            <person name="Snyder D.J."/>
            <person name="Cooper V.S."/>
            <person name="Mustapha M."/>
        </authorList>
    </citation>
    <scope>NUCLEOTIDE SEQUENCE [LARGE SCALE GENOMIC DNA]</scope>
    <source>
        <strain evidence="1 4">SER00230</strain>
    </source>
</reference>
<evidence type="ECO:0000313" key="4">
    <source>
        <dbReference type="Proteomes" id="UP000624159"/>
    </source>
</evidence>
<keyword evidence="4" id="KW-1185">Reference proteome</keyword>
<dbReference type="AlphaFoldDB" id="A0A3S4WKG7"/>
<name>A0A3S4WKG7_SERRU</name>
<evidence type="ECO:0000313" key="1">
    <source>
        <dbReference type="EMBL" id="MBH1929559.1"/>
    </source>
</evidence>
<dbReference type="EMBL" id="JADULK010000003">
    <property type="protein sequence ID" value="MBH1929559.1"/>
    <property type="molecule type" value="Genomic_DNA"/>
</dbReference>
<gene>
    <name evidence="1" type="ORF">I5U13_07765</name>
    <name evidence="2" type="ORF">NCTC10036_03184</name>
</gene>
<organism evidence="2 3">
    <name type="scientific">Serratia rubidaea</name>
    <name type="common">Serratia marinorubra</name>
    <dbReference type="NCBI Taxonomy" id="61652"/>
    <lineage>
        <taxon>Bacteria</taxon>
        <taxon>Pseudomonadati</taxon>
        <taxon>Pseudomonadota</taxon>
        <taxon>Gammaproteobacteria</taxon>
        <taxon>Enterobacterales</taxon>
        <taxon>Yersiniaceae</taxon>
        <taxon>Serratia</taxon>
    </lineage>
</organism>
<sequence length="103" mass="11715">MNTHRFITVVGALCLWMMAGHAGALGGTVRFIGAVVESPCELNITATTARTECYRNGRHYQSQQYTLPNFETTRKELPQHLGTTEIRWVDQQQQLAIMTIDYR</sequence>
<accession>A0A3S4WKG7</accession>